<dbReference type="PANTHER" id="PTHR47723:SF24">
    <property type="entry name" value="RNASE H TYPE-1 DOMAIN-CONTAINING PROTEIN"/>
    <property type="match status" value="1"/>
</dbReference>
<comment type="caution">
    <text evidence="2">The sequence shown here is derived from an EMBL/GenBank/DDBJ whole genome shotgun (WGS) entry which is preliminary data.</text>
</comment>
<protein>
    <recommendedName>
        <fullName evidence="1">RNase H type-1 domain-containing protein</fullName>
    </recommendedName>
</protein>
<evidence type="ECO:0000313" key="2">
    <source>
        <dbReference type="EMBL" id="KAK4716576.1"/>
    </source>
</evidence>
<feature type="domain" description="RNase H type-1" evidence="1">
    <location>
        <begin position="61"/>
        <end position="136"/>
    </location>
</feature>
<accession>A0AAV9KSY5</accession>
<keyword evidence="3" id="KW-1185">Reference proteome</keyword>
<dbReference type="InterPro" id="IPR012337">
    <property type="entry name" value="RNaseH-like_sf"/>
</dbReference>
<dbReference type="SUPFAM" id="SSF53098">
    <property type="entry name" value="Ribonuclease H-like"/>
    <property type="match status" value="1"/>
</dbReference>
<reference evidence="2 3" key="1">
    <citation type="submission" date="2023-10" db="EMBL/GenBank/DDBJ databases">
        <title>Genome-Wide Identification Analysis in wild type Solanum Pinnatisectum Reveals Some Genes Defensing Phytophthora Infestans.</title>
        <authorList>
            <person name="Sun C."/>
        </authorList>
    </citation>
    <scope>NUCLEOTIDE SEQUENCE [LARGE SCALE GENOMIC DNA]</scope>
    <source>
        <strain evidence="2">LQN</strain>
        <tissue evidence="2">Leaf</tissue>
    </source>
</reference>
<dbReference type="InterPro" id="IPR053151">
    <property type="entry name" value="RNase_H-like"/>
</dbReference>
<dbReference type="Proteomes" id="UP001311915">
    <property type="component" value="Unassembled WGS sequence"/>
</dbReference>
<dbReference type="GO" id="GO:0003676">
    <property type="term" value="F:nucleic acid binding"/>
    <property type="evidence" value="ECO:0007669"/>
    <property type="project" value="InterPro"/>
</dbReference>
<dbReference type="Pfam" id="PF13456">
    <property type="entry name" value="RVT_3"/>
    <property type="match status" value="1"/>
</dbReference>
<dbReference type="InterPro" id="IPR036397">
    <property type="entry name" value="RNaseH_sf"/>
</dbReference>
<dbReference type="Gene3D" id="3.30.420.10">
    <property type="entry name" value="Ribonuclease H-like superfamily/Ribonuclease H"/>
    <property type="match status" value="1"/>
</dbReference>
<organism evidence="2 3">
    <name type="scientific">Solanum pinnatisectum</name>
    <name type="common">tansyleaf nightshade</name>
    <dbReference type="NCBI Taxonomy" id="50273"/>
    <lineage>
        <taxon>Eukaryota</taxon>
        <taxon>Viridiplantae</taxon>
        <taxon>Streptophyta</taxon>
        <taxon>Embryophyta</taxon>
        <taxon>Tracheophyta</taxon>
        <taxon>Spermatophyta</taxon>
        <taxon>Magnoliopsida</taxon>
        <taxon>eudicotyledons</taxon>
        <taxon>Gunneridae</taxon>
        <taxon>Pentapetalae</taxon>
        <taxon>asterids</taxon>
        <taxon>lamiids</taxon>
        <taxon>Solanales</taxon>
        <taxon>Solanaceae</taxon>
        <taxon>Solanoideae</taxon>
        <taxon>Solaneae</taxon>
        <taxon>Solanum</taxon>
    </lineage>
</organism>
<dbReference type="GO" id="GO:0004523">
    <property type="term" value="F:RNA-DNA hybrid ribonuclease activity"/>
    <property type="evidence" value="ECO:0007669"/>
    <property type="project" value="InterPro"/>
</dbReference>
<dbReference type="InterPro" id="IPR044730">
    <property type="entry name" value="RNase_H-like_dom_plant"/>
</dbReference>
<evidence type="ECO:0000313" key="3">
    <source>
        <dbReference type="Proteomes" id="UP001311915"/>
    </source>
</evidence>
<name>A0AAV9KSY5_9SOLN</name>
<evidence type="ECO:0000259" key="1">
    <source>
        <dbReference type="Pfam" id="PF13456"/>
    </source>
</evidence>
<dbReference type="EMBL" id="JAWPEI010000009">
    <property type="protein sequence ID" value="KAK4716576.1"/>
    <property type="molecule type" value="Genomic_DNA"/>
</dbReference>
<gene>
    <name evidence="2" type="ORF">R3W88_014914</name>
</gene>
<proteinExistence type="predicted"/>
<sequence>MAISVWDYFSNAAGIIVPRIQVKQTMTMWWNAQGNARQKLVFQAIPKLFYDFYGTEGTQCGAFRGNPGPRAAAFCVRNYEGDLVGAKGVKLAESTSLVAEAMTIKEELQYCWENNYLNIILESDSLAMVQILNGVWEIP</sequence>
<dbReference type="InterPro" id="IPR002156">
    <property type="entry name" value="RNaseH_domain"/>
</dbReference>
<dbReference type="CDD" id="cd06222">
    <property type="entry name" value="RNase_H_like"/>
    <property type="match status" value="1"/>
</dbReference>
<dbReference type="PANTHER" id="PTHR47723">
    <property type="entry name" value="OS05G0353850 PROTEIN"/>
    <property type="match status" value="1"/>
</dbReference>
<dbReference type="AlphaFoldDB" id="A0AAV9KSY5"/>